<evidence type="ECO:0000313" key="4">
    <source>
        <dbReference type="Proteomes" id="UP000054985"/>
    </source>
</evidence>
<accession>A0A378K243</accession>
<evidence type="ECO:0000313" key="3">
    <source>
        <dbReference type="EMBL" id="STX63678.1"/>
    </source>
</evidence>
<name>A0A378K243_9GAMM</name>
<dbReference type="AlphaFoldDB" id="A0A378K243"/>
<dbReference type="RefSeq" id="WP_028384187.1">
    <property type="nucleotide sequence ID" value="NZ_LNYN01000011.1"/>
</dbReference>
<protein>
    <submittedName>
        <fullName evidence="3">Uncharacterized protein</fullName>
    </submittedName>
</protein>
<proteinExistence type="predicted"/>
<dbReference type="EMBL" id="UGOG01000001">
    <property type="protein sequence ID" value="STX63678.1"/>
    <property type="molecule type" value="Genomic_DNA"/>
</dbReference>
<reference evidence="2 4" key="1">
    <citation type="submission" date="2015-11" db="EMBL/GenBank/DDBJ databases">
        <title>Genomic analysis of 38 Legionella species identifies large and diverse effector repertoires.</title>
        <authorList>
            <person name="Burstein D."/>
            <person name="Amaro F."/>
            <person name="Zusman T."/>
            <person name="Lifshitz Z."/>
            <person name="Cohen O."/>
            <person name="Gilbert J.A."/>
            <person name="Pupko T."/>
            <person name="Shuman H.A."/>
            <person name="Segal G."/>
        </authorList>
    </citation>
    <scope>NUCLEOTIDE SEQUENCE [LARGE SCALE GENOMIC DNA]</scope>
    <source>
        <strain evidence="2 4">ATCC 43877</strain>
    </source>
</reference>
<dbReference type="STRING" id="39962.Lmor_0330"/>
<dbReference type="EMBL" id="LNYN01000011">
    <property type="protein sequence ID" value="KTD38325.1"/>
    <property type="molecule type" value="Genomic_DNA"/>
</dbReference>
<evidence type="ECO:0000313" key="5">
    <source>
        <dbReference type="Proteomes" id="UP000254040"/>
    </source>
</evidence>
<sequence length="773" mass="88481">MLTRFDGAVMVQSHKEMAHILGLKSNPFFSMIKNEGWYVSEAIKSIKNRFQQLKQEEHNNDTDLNFHPLNVGSLLNGSSKIARLNHGEYIGFSTGWLGLDLSEFMKGSSPFSGHAYTLHAVKEGDVTHFIYVNRGERHIADSTFHYLPSEQENGQLVIHEDDSNNIPTVMVFTVPNTEAESFANELISASFSIGIEGRQQMSRFLNQKRAEQLAHPEDEHVITANNLTRIITKKDQKTGNCTIANSNISWHFQLASDYMNQERQKGRVISFAQAYEATREEYKKMRRDDRVQAFIYLANDRESYLSKDAYFYNYLEALKKFQNKDQANQEIKHVDTLIEEAKKDEQTLINVIKPLVSEDFSINCQRYVDVLAERNKRMCQSFLMKHPNHAHADNIRFSMNQYPSYLWFAAEKARDQILEIAFKELPEHTQNHLVEKDSSLLKYATETVQNAFLSKDFNQYSLFASTDLKDKHPQKAYADEQCQGVTPDLIQSEISYQDFCVNTVRERKTDTNIMLAGSAAQKEARINNQIRALCSYAQRGDQANAKKAFESLCLTCCERRLKIPGRAKYSSDTQSVHWLMNKLSSDDRTVNTLRGILGIEPEQLKDKVDAIVARGNQQSAPGSVVSTQSRIDRNEQRYGVERRSMSEHSIELHNEFKAILESPDMIEPGRRLKPVYYPNVCDLLIAIRNNEDLSAIKEIASRGLDANKDRLEHNPASESAQLNNRITMFHAICHANSLEEALAHVKRKFPKYSLQSPDEVSASSPFQPEHRIK</sequence>
<dbReference type="Proteomes" id="UP000254040">
    <property type="component" value="Unassembled WGS sequence"/>
</dbReference>
<evidence type="ECO:0000313" key="2">
    <source>
        <dbReference type="EMBL" id="KTD38325.1"/>
    </source>
</evidence>
<feature type="compositionally biased region" description="Polar residues" evidence="1">
    <location>
        <begin position="754"/>
        <end position="766"/>
    </location>
</feature>
<dbReference type="Proteomes" id="UP000054985">
    <property type="component" value="Unassembled WGS sequence"/>
</dbReference>
<organism evidence="3 5">
    <name type="scientific">Legionella moravica</name>
    <dbReference type="NCBI Taxonomy" id="39962"/>
    <lineage>
        <taxon>Bacteria</taxon>
        <taxon>Pseudomonadati</taxon>
        <taxon>Pseudomonadota</taxon>
        <taxon>Gammaproteobacteria</taxon>
        <taxon>Legionellales</taxon>
        <taxon>Legionellaceae</taxon>
        <taxon>Legionella</taxon>
    </lineage>
</organism>
<gene>
    <name evidence="2" type="ORF">Lmor_0330</name>
    <name evidence="3" type="ORF">NCTC12239_02626</name>
</gene>
<keyword evidence="4" id="KW-1185">Reference proteome</keyword>
<reference evidence="3 5" key="2">
    <citation type="submission" date="2018-06" db="EMBL/GenBank/DDBJ databases">
        <authorList>
            <consortium name="Pathogen Informatics"/>
            <person name="Doyle S."/>
        </authorList>
    </citation>
    <scope>NUCLEOTIDE SEQUENCE [LARGE SCALE GENOMIC DNA]</scope>
    <source>
        <strain evidence="3 5">NCTC12239</strain>
    </source>
</reference>
<feature type="region of interest" description="Disordered" evidence="1">
    <location>
        <begin position="754"/>
        <end position="773"/>
    </location>
</feature>
<evidence type="ECO:0000256" key="1">
    <source>
        <dbReference type="SAM" id="MobiDB-lite"/>
    </source>
</evidence>